<comment type="caution">
    <text evidence="8">Lacks conserved residue(s) required for the propagation of feature annotation.</text>
</comment>
<dbReference type="GO" id="GO:0005634">
    <property type="term" value="C:nucleus"/>
    <property type="evidence" value="ECO:0007669"/>
    <property type="project" value="UniProtKB-SubCell"/>
</dbReference>
<dbReference type="GO" id="GO:0003677">
    <property type="term" value="F:DNA binding"/>
    <property type="evidence" value="ECO:0007669"/>
    <property type="project" value="UniProtKB-UniRule"/>
</dbReference>
<dbReference type="Pfam" id="PF00633">
    <property type="entry name" value="HHH"/>
    <property type="match status" value="1"/>
</dbReference>
<sequence length="967" mass="110454">MRTSRASRETAKVLQALSPPARRTTRSSTQAASRLQGFAFGGGTAPDVSVSDDDTSSLSSVPTVDIEDIMEPPAKRRKSALSATSTRANARSSRRAVKTETPTKEETLVKAETSVEEAPVKKEPLEKPSKARRTPARKIITENGAYSMQPPSNWETMYDMVKKMREANPTAPVDTMGCAELYWRASSPRDRRFQTLVALMLSSQTKDTVTAVAMQRLHTELGDQSTSIVKKEPEEYDWKPTDQVKDSTLNLENILAVTPERLNELIAKVGFHNNKTKYIKAAAIILRDQYDSDIPSTATELMKLPGVGPKMAFLCMSAAWGKHEGIGVDVHVHRITNLWGWHKTKNPEETRMALESWLPKDKWHEINKLLVGLGQTVCLPVARRCGECDLAGTKLCKSEIRGLVTPKRDAAVKQEGPKPSSSVDHISSVKSSSCILLIFDNVVETFITVLNSQLGSSYALTRAVKRWMEISVIEDDSWILAFDTVQSTILPPGTCRRSGFEIVRMEVTKKGPTLFDLPENIRNKIFDFAALRRSCIIDFTLERDRMKRDPPYCHRTETRAHRSPWLPLSRCYHPKLPTQLFLSCHTLRREAGAYFFSRNRFSMFLRGRADYKNFEASMQWGLEHIRYLHVDLGHKDNRTLKLAGGSHQTLLTWWAEFCKLAAIDMPNLRYFSLKCKAYEQEVVVRVMRDMDPFPSLFKCAFYFSNDQDKIYSFLPVMKRTARRLTDNLDVPPFPFMYLPRELQLMVLGHLLICRSDPCMAEPAPGLIVLDYRDRLRFKSCCGTCSPVGGICFCDKTETVFSTGCTCFASPLRYFLVSREFHELARKVFWGRNRFMFVEEDPTYTMGFLSGIPTESTILVQHLTFHFPLCFRPTPQTGARSADANLRHWAVLRRFIREHFDLARLTLKIHDQGRATSMYTMDNRKRYLRRLLMEFTDMRGLRGYRVYLRDDRGFERQAVMAVMGRWAP</sequence>
<keyword evidence="6 8" id="KW-0326">Glycosidase</keyword>
<feature type="compositionally biased region" description="Low complexity" evidence="9">
    <location>
        <begin position="80"/>
        <end position="91"/>
    </location>
</feature>
<dbReference type="GO" id="GO:0005739">
    <property type="term" value="C:mitochondrion"/>
    <property type="evidence" value="ECO:0007669"/>
    <property type="project" value="UniProtKB-SubCell"/>
</dbReference>
<dbReference type="SUPFAM" id="SSF48150">
    <property type="entry name" value="DNA-glycosylase"/>
    <property type="match status" value="1"/>
</dbReference>
<feature type="compositionally biased region" description="Basic and acidic residues" evidence="9">
    <location>
        <begin position="1"/>
        <end position="11"/>
    </location>
</feature>
<dbReference type="SMART" id="SM00478">
    <property type="entry name" value="ENDO3c"/>
    <property type="match status" value="1"/>
</dbReference>
<dbReference type="GO" id="GO:0006289">
    <property type="term" value="P:nucleotide-excision repair"/>
    <property type="evidence" value="ECO:0007669"/>
    <property type="project" value="TreeGrafter"/>
</dbReference>
<keyword evidence="8" id="KW-0496">Mitochondrion</keyword>
<dbReference type="PROSITE" id="PS01155">
    <property type="entry name" value="ENDONUCLEASE_III_2"/>
    <property type="match status" value="1"/>
</dbReference>
<feature type="region of interest" description="Disordered" evidence="9">
    <location>
        <begin position="1"/>
        <end position="134"/>
    </location>
</feature>
<dbReference type="EMBL" id="KV878249">
    <property type="protein sequence ID" value="OJZ82035.1"/>
    <property type="molecule type" value="Genomic_DNA"/>
</dbReference>
<proteinExistence type="inferred from homology"/>
<dbReference type="FunFam" id="1.10.1670.10:FF:000003">
    <property type="entry name" value="Endonuclease III homolog"/>
    <property type="match status" value="1"/>
</dbReference>
<dbReference type="CDD" id="cd00056">
    <property type="entry name" value="ENDO3c"/>
    <property type="match status" value="1"/>
</dbReference>
<dbReference type="GO" id="GO:0140078">
    <property type="term" value="F:class I DNA-(apurinic or apyrimidinic site) endonuclease activity"/>
    <property type="evidence" value="ECO:0007669"/>
    <property type="project" value="UniProtKB-EC"/>
</dbReference>
<evidence type="ECO:0000256" key="9">
    <source>
        <dbReference type="SAM" id="MobiDB-lite"/>
    </source>
</evidence>
<dbReference type="HAMAP" id="MF_03183">
    <property type="entry name" value="Endonuclease_III_Nth"/>
    <property type="match status" value="1"/>
</dbReference>
<dbReference type="Pfam" id="PF00730">
    <property type="entry name" value="HhH-GPD"/>
    <property type="match status" value="1"/>
</dbReference>
<protein>
    <recommendedName>
        <fullName evidence="8">Endonuclease III homolog</fullName>
        <ecNumber evidence="8">3.2.2.-</ecNumber>
        <ecNumber evidence="8">4.2.99.18</ecNumber>
    </recommendedName>
    <alternativeName>
        <fullName evidence="8">Bifunctional DNA N-glycosylase/DNA-(apurinic or apyrimidinic site) lyase</fullName>
        <shortName evidence="8">DNA glycosylase/AP lyase</shortName>
    </alternativeName>
</protein>
<evidence type="ECO:0000256" key="7">
    <source>
        <dbReference type="ARBA" id="ARBA00044632"/>
    </source>
</evidence>
<keyword evidence="8" id="KW-0539">Nucleus</keyword>
<evidence type="ECO:0000256" key="2">
    <source>
        <dbReference type="ARBA" id="ARBA00022763"/>
    </source>
</evidence>
<dbReference type="InterPro" id="IPR003265">
    <property type="entry name" value="HhH-GPD_domain"/>
</dbReference>
<dbReference type="Gene3D" id="1.10.1670.10">
    <property type="entry name" value="Helix-hairpin-Helix base-excision DNA repair enzymes (C-terminal)"/>
    <property type="match status" value="1"/>
</dbReference>
<accession>A0A1M3T5L5</accession>
<comment type="similarity">
    <text evidence="1 8">Belongs to the Nth/MutY family.</text>
</comment>
<dbReference type="VEuPathDB" id="FungiDB:ASPFODRAFT_37169"/>
<keyword evidence="2 8" id="KW-0227">DNA damage</keyword>
<evidence type="ECO:0000313" key="12">
    <source>
        <dbReference type="Proteomes" id="UP000184063"/>
    </source>
</evidence>
<dbReference type="PANTHER" id="PTHR43286">
    <property type="entry name" value="ENDONUCLEASE III-LIKE PROTEIN 1"/>
    <property type="match status" value="1"/>
</dbReference>
<dbReference type="Proteomes" id="UP000184063">
    <property type="component" value="Unassembled WGS sequence"/>
</dbReference>
<evidence type="ECO:0000256" key="8">
    <source>
        <dbReference type="HAMAP-Rule" id="MF_03183"/>
    </source>
</evidence>
<keyword evidence="3 8" id="KW-0378">Hydrolase</keyword>
<dbReference type="InterPro" id="IPR011257">
    <property type="entry name" value="DNA_glycosylase"/>
</dbReference>
<organism evidence="11 12">
    <name type="scientific">Aspergillus luchuensis (strain CBS 106.47)</name>
    <dbReference type="NCBI Taxonomy" id="1137211"/>
    <lineage>
        <taxon>Eukaryota</taxon>
        <taxon>Fungi</taxon>
        <taxon>Dikarya</taxon>
        <taxon>Ascomycota</taxon>
        <taxon>Pezizomycotina</taxon>
        <taxon>Eurotiomycetes</taxon>
        <taxon>Eurotiomycetidae</taxon>
        <taxon>Eurotiales</taxon>
        <taxon>Aspergillaceae</taxon>
        <taxon>Aspergillus</taxon>
        <taxon>Aspergillus subgen. Circumdati</taxon>
    </lineage>
</organism>
<evidence type="ECO:0000256" key="3">
    <source>
        <dbReference type="ARBA" id="ARBA00022801"/>
    </source>
</evidence>
<comment type="subcellular location">
    <subcellularLocation>
        <location evidence="8">Nucleus</location>
    </subcellularLocation>
    <subcellularLocation>
        <location evidence="8">Mitochondrion</location>
    </subcellularLocation>
</comment>
<reference evidence="12" key="1">
    <citation type="journal article" date="2017" name="Genome Biol.">
        <title>Comparative genomics reveals high biological diversity and specific adaptations in the industrially and medically important fungal genus Aspergillus.</title>
        <authorList>
            <person name="de Vries R.P."/>
            <person name="Riley R."/>
            <person name="Wiebenga A."/>
            <person name="Aguilar-Osorio G."/>
            <person name="Amillis S."/>
            <person name="Uchima C.A."/>
            <person name="Anderluh G."/>
            <person name="Asadollahi M."/>
            <person name="Askin M."/>
            <person name="Barry K."/>
            <person name="Battaglia E."/>
            <person name="Bayram O."/>
            <person name="Benocci T."/>
            <person name="Braus-Stromeyer S.A."/>
            <person name="Caldana C."/>
            <person name="Canovas D."/>
            <person name="Cerqueira G.C."/>
            <person name="Chen F."/>
            <person name="Chen W."/>
            <person name="Choi C."/>
            <person name="Clum A."/>
            <person name="Dos Santos R.A."/>
            <person name="Damasio A.R."/>
            <person name="Diallinas G."/>
            <person name="Emri T."/>
            <person name="Fekete E."/>
            <person name="Flipphi M."/>
            <person name="Freyberg S."/>
            <person name="Gallo A."/>
            <person name="Gournas C."/>
            <person name="Habgood R."/>
            <person name="Hainaut M."/>
            <person name="Harispe M.L."/>
            <person name="Henrissat B."/>
            <person name="Hilden K.S."/>
            <person name="Hope R."/>
            <person name="Hossain A."/>
            <person name="Karabika E."/>
            <person name="Karaffa L."/>
            <person name="Karanyi Z."/>
            <person name="Krasevec N."/>
            <person name="Kuo A."/>
            <person name="Kusch H."/>
            <person name="LaButti K."/>
            <person name="Lagendijk E.L."/>
            <person name="Lapidus A."/>
            <person name="Levasseur A."/>
            <person name="Lindquist E."/>
            <person name="Lipzen A."/>
            <person name="Logrieco A.F."/>
            <person name="MacCabe A."/>
            <person name="Maekelae M.R."/>
            <person name="Malavazi I."/>
            <person name="Melin P."/>
            <person name="Meyer V."/>
            <person name="Mielnichuk N."/>
            <person name="Miskei M."/>
            <person name="Molnar A.P."/>
            <person name="Mule G."/>
            <person name="Ngan C.Y."/>
            <person name="Orejas M."/>
            <person name="Orosz E."/>
            <person name="Ouedraogo J.P."/>
            <person name="Overkamp K.M."/>
            <person name="Park H.-S."/>
            <person name="Perrone G."/>
            <person name="Piumi F."/>
            <person name="Punt P.J."/>
            <person name="Ram A.F."/>
            <person name="Ramon A."/>
            <person name="Rauscher S."/>
            <person name="Record E."/>
            <person name="Riano-Pachon D.M."/>
            <person name="Robert V."/>
            <person name="Roehrig J."/>
            <person name="Ruller R."/>
            <person name="Salamov A."/>
            <person name="Salih N.S."/>
            <person name="Samson R.A."/>
            <person name="Sandor E."/>
            <person name="Sanguinetti M."/>
            <person name="Schuetze T."/>
            <person name="Sepcic K."/>
            <person name="Shelest E."/>
            <person name="Sherlock G."/>
            <person name="Sophianopoulou V."/>
            <person name="Squina F.M."/>
            <person name="Sun H."/>
            <person name="Susca A."/>
            <person name="Todd R.B."/>
            <person name="Tsang A."/>
            <person name="Unkles S.E."/>
            <person name="van de Wiele N."/>
            <person name="van Rossen-Uffink D."/>
            <person name="Oliveira J.V."/>
            <person name="Vesth T.C."/>
            <person name="Visser J."/>
            <person name="Yu J.-H."/>
            <person name="Zhou M."/>
            <person name="Andersen M.R."/>
            <person name="Archer D.B."/>
            <person name="Baker S.E."/>
            <person name="Benoit I."/>
            <person name="Brakhage A.A."/>
            <person name="Braus G.H."/>
            <person name="Fischer R."/>
            <person name="Frisvad J.C."/>
            <person name="Goldman G.H."/>
            <person name="Houbraken J."/>
            <person name="Oakley B."/>
            <person name="Pocsi I."/>
            <person name="Scazzocchio C."/>
            <person name="Seiboth B."/>
            <person name="vanKuyk P.A."/>
            <person name="Wortman J."/>
            <person name="Dyer P.S."/>
            <person name="Grigoriev I.V."/>
        </authorList>
    </citation>
    <scope>NUCLEOTIDE SEQUENCE [LARGE SCALE GENOMIC DNA]</scope>
    <source>
        <strain evidence="12">CBS 106.47</strain>
    </source>
</reference>
<evidence type="ECO:0000256" key="4">
    <source>
        <dbReference type="ARBA" id="ARBA00023204"/>
    </source>
</evidence>
<evidence type="ECO:0000259" key="10">
    <source>
        <dbReference type="SMART" id="SM00478"/>
    </source>
</evidence>
<dbReference type="InterPro" id="IPR000445">
    <property type="entry name" value="HhH_motif"/>
</dbReference>
<dbReference type="FunFam" id="1.10.340.30:FF:000014">
    <property type="entry name" value="Endonuclease III homolog"/>
    <property type="match status" value="1"/>
</dbReference>
<gene>
    <name evidence="8" type="primary">NTH1</name>
    <name evidence="11" type="ORF">ASPFODRAFT_37169</name>
</gene>
<dbReference type="OrthoDB" id="2099276at2759"/>
<feature type="compositionally biased region" description="Basic and acidic residues" evidence="9">
    <location>
        <begin position="118"/>
        <end position="129"/>
    </location>
</feature>
<dbReference type="InterPro" id="IPR030841">
    <property type="entry name" value="NTH1"/>
</dbReference>
<comment type="catalytic activity">
    <reaction evidence="7 8">
        <text>2'-deoxyribonucleotide-(2'-deoxyribose 5'-phosphate)-2'-deoxyribonucleotide-DNA = a 3'-end 2'-deoxyribonucleotide-(2,3-dehydro-2,3-deoxyribose 5'-phosphate)-DNA + a 5'-end 5'-phospho-2'-deoxyribonucleoside-DNA + H(+)</text>
        <dbReference type="Rhea" id="RHEA:66592"/>
        <dbReference type="Rhea" id="RHEA-COMP:13180"/>
        <dbReference type="Rhea" id="RHEA-COMP:16897"/>
        <dbReference type="Rhea" id="RHEA-COMP:17067"/>
        <dbReference type="ChEBI" id="CHEBI:15378"/>
        <dbReference type="ChEBI" id="CHEBI:136412"/>
        <dbReference type="ChEBI" id="CHEBI:157695"/>
        <dbReference type="ChEBI" id="CHEBI:167181"/>
        <dbReference type="EC" id="4.2.99.18"/>
    </reaction>
</comment>
<evidence type="ECO:0000256" key="6">
    <source>
        <dbReference type="ARBA" id="ARBA00023295"/>
    </source>
</evidence>
<dbReference type="EC" id="3.2.2.-" evidence="8"/>
<evidence type="ECO:0000256" key="5">
    <source>
        <dbReference type="ARBA" id="ARBA00023239"/>
    </source>
</evidence>
<dbReference type="PANTHER" id="PTHR43286:SF1">
    <property type="entry name" value="ENDONUCLEASE III-LIKE PROTEIN 1"/>
    <property type="match status" value="1"/>
</dbReference>
<dbReference type="EC" id="4.2.99.18" evidence="8"/>
<name>A0A1M3T5L5_ASPLC</name>
<feature type="compositionally biased region" description="Basic and acidic residues" evidence="9">
    <location>
        <begin position="97"/>
        <end position="109"/>
    </location>
</feature>
<dbReference type="InterPro" id="IPR023170">
    <property type="entry name" value="HhH_base_excis_C"/>
</dbReference>
<dbReference type="GO" id="GO:0000703">
    <property type="term" value="F:oxidized pyrimidine nucleobase lesion DNA N-glycosylase activity"/>
    <property type="evidence" value="ECO:0007669"/>
    <property type="project" value="UniProtKB-UniRule"/>
</dbReference>
<comment type="function">
    <text evidence="8">Bifunctional DNA N-glycosylase with associated apurinic/apyrimidinic (AP) lyase function that catalyzes the first step in base excision repair (BER), the primary repair pathway for the repair of oxidative DNA damage. The DNA N-glycosylase activity releases the damaged DNA base from DNA by cleaving the N-glycosidic bond, leaving an AP site. The AP lyase activity cleaves the phosphodiester bond 3' to the AP site by a beta-elimination. Primarily recognizes and repairs oxidative base damage of pyrimidines.</text>
</comment>
<dbReference type="AlphaFoldDB" id="A0A1M3T5L5"/>
<dbReference type="GO" id="GO:0006285">
    <property type="term" value="P:base-excision repair, AP site formation"/>
    <property type="evidence" value="ECO:0007669"/>
    <property type="project" value="UniProtKB-UniRule"/>
</dbReference>
<feature type="domain" description="HhH-GPD" evidence="10">
    <location>
        <begin position="201"/>
        <end position="376"/>
    </location>
</feature>
<evidence type="ECO:0000313" key="11">
    <source>
        <dbReference type="EMBL" id="OJZ82035.1"/>
    </source>
</evidence>
<dbReference type="InterPro" id="IPR004036">
    <property type="entry name" value="Endonuclease-III-like_CS2"/>
</dbReference>
<evidence type="ECO:0000256" key="1">
    <source>
        <dbReference type="ARBA" id="ARBA00008343"/>
    </source>
</evidence>
<keyword evidence="5 8" id="KW-0456">Lyase</keyword>
<dbReference type="Gene3D" id="1.10.340.30">
    <property type="entry name" value="Hypothetical protein, domain 2"/>
    <property type="match status" value="1"/>
</dbReference>
<keyword evidence="4 8" id="KW-0234">DNA repair</keyword>